<evidence type="ECO:0000313" key="10">
    <source>
        <dbReference type="Proteomes" id="UP000295087"/>
    </source>
</evidence>
<gene>
    <name evidence="9" type="ORF">DFR75_101719</name>
</gene>
<dbReference type="PANTHER" id="PTHR42879">
    <property type="entry name" value="3-OXOACYL-(ACYL-CARRIER-PROTEIN) REDUCTASE"/>
    <property type="match status" value="1"/>
</dbReference>
<keyword evidence="3" id="KW-0134">Cell wall</keyword>
<dbReference type="SUPFAM" id="SSF51735">
    <property type="entry name" value="NAD(P)-binding Rossmann-fold domains"/>
    <property type="match status" value="1"/>
</dbReference>
<dbReference type="InterPro" id="IPR050259">
    <property type="entry name" value="SDR"/>
</dbReference>
<keyword evidence="3" id="KW-0964">Secreted</keyword>
<comment type="catalytic activity">
    <reaction evidence="6">
        <text>a (3R)-hydroxyacyl-[ACP] + NADP(+) = a 3-oxoacyl-[ACP] + NADPH + H(+)</text>
        <dbReference type="Rhea" id="RHEA:17397"/>
        <dbReference type="Rhea" id="RHEA-COMP:9916"/>
        <dbReference type="Rhea" id="RHEA-COMP:9945"/>
        <dbReference type="ChEBI" id="CHEBI:15378"/>
        <dbReference type="ChEBI" id="CHEBI:57783"/>
        <dbReference type="ChEBI" id="CHEBI:58349"/>
        <dbReference type="ChEBI" id="CHEBI:78776"/>
        <dbReference type="ChEBI" id="CHEBI:78827"/>
        <dbReference type="EC" id="1.1.1.100"/>
    </reaction>
    <physiologicalReaction direction="right-to-left" evidence="6">
        <dbReference type="Rhea" id="RHEA:17399"/>
    </physiologicalReaction>
</comment>
<organism evidence="9 10">
    <name type="scientific">Nocardia ignorata</name>
    <dbReference type="NCBI Taxonomy" id="145285"/>
    <lineage>
        <taxon>Bacteria</taxon>
        <taxon>Bacillati</taxon>
        <taxon>Actinomycetota</taxon>
        <taxon>Actinomycetes</taxon>
        <taxon>Mycobacteriales</taxon>
        <taxon>Nocardiaceae</taxon>
        <taxon>Nocardia</taxon>
    </lineage>
</organism>
<evidence type="ECO:0000313" key="9">
    <source>
        <dbReference type="EMBL" id="TDP41616.1"/>
    </source>
</evidence>
<dbReference type="Pfam" id="PF00106">
    <property type="entry name" value="adh_short"/>
    <property type="match status" value="1"/>
</dbReference>
<dbReference type="Proteomes" id="UP000295087">
    <property type="component" value="Unassembled WGS sequence"/>
</dbReference>
<feature type="domain" description="Ketoreductase" evidence="8">
    <location>
        <begin position="8"/>
        <end position="198"/>
    </location>
</feature>
<dbReference type="EMBL" id="SNXK01000001">
    <property type="protein sequence ID" value="TDP41616.1"/>
    <property type="molecule type" value="Genomic_DNA"/>
</dbReference>
<evidence type="ECO:0000256" key="6">
    <source>
        <dbReference type="ARBA" id="ARBA00047400"/>
    </source>
</evidence>
<evidence type="ECO:0000256" key="2">
    <source>
        <dbReference type="ARBA" id="ARBA00006484"/>
    </source>
</evidence>
<dbReference type="PRINTS" id="PR00080">
    <property type="entry name" value="SDRFAMILY"/>
</dbReference>
<keyword evidence="10" id="KW-1185">Reference proteome</keyword>
<dbReference type="SMART" id="SM00822">
    <property type="entry name" value="PKS_KR"/>
    <property type="match status" value="1"/>
</dbReference>
<name>A0A4R6PVZ2_NOCIG</name>
<evidence type="ECO:0000256" key="1">
    <source>
        <dbReference type="ARBA" id="ARBA00004191"/>
    </source>
</evidence>
<comment type="caution">
    <text evidence="9">The sequence shown here is derived from an EMBL/GenBank/DDBJ whole genome shotgun (WGS) entry which is preliminary data.</text>
</comment>
<keyword evidence="4" id="KW-0560">Oxidoreductase</keyword>
<dbReference type="PANTHER" id="PTHR42879:SF2">
    <property type="entry name" value="3-OXOACYL-[ACYL-CARRIER-PROTEIN] REDUCTASE FABG"/>
    <property type="match status" value="1"/>
</dbReference>
<protein>
    <recommendedName>
        <fullName evidence="5">3-oxoacyl-[acyl-carrier-protein] reductase MabA</fullName>
    </recommendedName>
</protein>
<dbReference type="PRINTS" id="PR00081">
    <property type="entry name" value="GDHRDH"/>
</dbReference>
<evidence type="ECO:0000256" key="5">
    <source>
        <dbReference type="ARBA" id="ARBA00040781"/>
    </source>
</evidence>
<dbReference type="RefSeq" id="WP_067492668.1">
    <property type="nucleotide sequence ID" value="NZ_SNXK01000001.1"/>
</dbReference>
<evidence type="ECO:0000256" key="4">
    <source>
        <dbReference type="ARBA" id="ARBA00023002"/>
    </source>
</evidence>
<dbReference type="GO" id="GO:0004316">
    <property type="term" value="F:3-oxoacyl-[acyl-carrier-protein] reductase (NADPH) activity"/>
    <property type="evidence" value="ECO:0007669"/>
    <property type="project" value="UniProtKB-EC"/>
</dbReference>
<dbReference type="FunFam" id="3.40.50.720:FF:000173">
    <property type="entry name" value="3-oxoacyl-[acyl-carrier protein] reductase"/>
    <property type="match status" value="1"/>
</dbReference>
<dbReference type="AlphaFoldDB" id="A0A4R6PVZ2"/>
<evidence type="ECO:0000256" key="7">
    <source>
        <dbReference type="RuleBase" id="RU000363"/>
    </source>
</evidence>
<proteinExistence type="inferred from homology"/>
<dbReference type="InterPro" id="IPR057326">
    <property type="entry name" value="KR_dom"/>
</dbReference>
<reference evidence="9 10" key="1">
    <citation type="submission" date="2019-03" db="EMBL/GenBank/DDBJ databases">
        <title>Genomic Encyclopedia of Type Strains, Phase IV (KMG-IV): sequencing the most valuable type-strain genomes for metagenomic binning, comparative biology and taxonomic classification.</title>
        <authorList>
            <person name="Goeker M."/>
        </authorList>
    </citation>
    <scope>NUCLEOTIDE SEQUENCE [LARGE SCALE GENOMIC DNA]</scope>
    <source>
        <strain evidence="9 10">DSM 44496</strain>
    </source>
</reference>
<comment type="similarity">
    <text evidence="2 7">Belongs to the short-chain dehydrogenases/reductases (SDR) family.</text>
</comment>
<dbReference type="InterPro" id="IPR036291">
    <property type="entry name" value="NAD(P)-bd_dom_sf"/>
</dbReference>
<evidence type="ECO:0000259" key="8">
    <source>
        <dbReference type="SMART" id="SM00822"/>
    </source>
</evidence>
<comment type="subcellular location">
    <subcellularLocation>
        <location evidence="1">Secreted</location>
        <location evidence="1">Cell wall</location>
    </subcellularLocation>
</comment>
<evidence type="ECO:0000256" key="3">
    <source>
        <dbReference type="ARBA" id="ARBA00022512"/>
    </source>
</evidence>
<accession>A0A4R6PVZ2</accession>
<sequence length="264" mass="27206">MSAIHTGRVALVTGGSGGIGRAVCHRLAAEGAIVAVNYFRGEQAAKEVVTEIENNGGKAVAIQGDISSYSAAESVVEQVLEFAGKLDILVNNSGITRNELIMKMSESDWLEVMRVNFGGVFNGTRAACGALAQSDGAAIVNISSVMGERAWFGASSYAASKAAINSFTRASALEFARFGIRVNAVLPGFVETEMIADVLSGDGGDSVIGQVPISGATTVDEVADLVSYLAAPGNRHLSGALVPVDGMVAGTLLTGKPLKKTARR</sequence>
<dbReference type="InterPro" id="IPR002347">
    <property type="entry name" value="SDR_fam"/>
</dbReference>
<dbReference type="Gene3D" id="3.40.50.720">
    <property type="entry name" value="NAD(P)-binding Rossmann-like Domain"/>
    <property type="match status" value="1"/>
</dbReference>